<reference evidence="2 3" key="1">
    <citation type="submission" date="2024-03" db="EMBL/GenBank/DDBJ databases">
        <title>Inconsistent identification of Apilactobacillus kunkeei-related strains obtained by well-developed overall genome related indices.</title>
        <authorList>
            <person name="Maeno S."/>
            <person name="Endo A."/>
        </authorList>
    </citation>
    <scope>NUCLEOTIDE SEQUENCE [LARGE SCALE GENOMIC DNA]</scope>
    <source>
        <strain evidence="2 3">20H-10</strain>
    </source>
</reference>
<sequence length="326" mass="36142">MKTKTLFNTALTTALVAGGLTFANAQYNAHAEAAPQYNSEVGVAHTRVHVKSKYLYTSLSMKHRVRINNKKVFIYESYIHFTKGKHKGVWKYVKSGKVHGWVKASQVKKAPAKAKASKKISGSITIKLPSTSNGSVKKSIAKKPVVKKATVKKTVAKKAVKKTTTKAKSTTKDQYYIPNAENVKAEFKKLLDPYLAKYNKTYGVPTDMSPKYTAIVDKGDDGQDYGGEYVVTSGNVVQSDKAMAKELFNGLLHGTLMDNLKDPSRTNVIIDHVTFDGKVNLTNPGKTPLGIDARLYLTWYWNFDIDSPYVISTHSNTNTNDSEYDE</sequence>
<evidence type="ECO:0000313" key="3">
    <source>
        <dbReference type="Proteomes" id="UP001438112"/>
    </source>
</evidence>
<evidence type="ECO:0000256" key="1">
    <source>
        <dbReference type="SAM" id="SignalP"/>
    </source>
</evidence>
<keyword evidence="3" id="KW-1185">Reference proteome</keyword>
<dbReference type="EMBL" id="BAABVV010000033">
    <property type="protein sequence ID" value="GAA6114367.1"/>
    <property type="molecule type" value="Genomic_DNA"/>
</dbReference>
<evidence type="ECO:0000313" key="2">
    <source>
        <dbReference type="EMBL" id="GAA6114367.1"/>
    </source>
</evidence>
<feature type="signal peptide" evidence="1">
    <location>
        <begin position="1"/>
        <end position="25"/>
    </location>
</feature>
<evidence type="ECO:0008006" key="4">
    <source>
        <dbReference type="Google" id="ProtNLM"/>
    </source>
</evidence>
<gene>
    <name evidence="2" type="ORF">AP20H10_07300</name>
</gene>
<keyword evidence="1" id="KW-0732">Signal</keyword>
<comment type="caution">
    <text evidence="2">The sequence shown here is derived from an EMBL/GenBank/DDBJ whole genome shotgun (WGS) entry which is preliminary data.</text>
</comment>
<feature type="chain" id="PRO_5046066249" description="GW domain-containing protein" evidence="1">
    <location>
        <begin position="26"/>
        <end position="326"/>
    </location>
</feature>
<protein>
    <recommendedName>
        <fullName evidence="4">GW domain-containing protein</fullName>
    </recommendedName>
</protein>
<dbReference type="RefSeq" id="WP_353317844.1">
    <property type="nucleotide sequence ID" value="NZ_BAABVV010000033.1"/>
</dbReference>
<name>A0ABP9ZHX6_9LACO</name>
<proteinExistence type="predicted"/>
<organism evidence="2 3">
    <name type="scientific">Apilactobacillus apinorum</name>
    <dbReference type="NCBI Taxonomy" id="1218495"/>
    <lineage>
        <taxon>Bacteria</taxon>
        <taxon>Bacillati</taxon>
        <taxon>Bacillota</taxon>
        <taxon>Bacilli</taxon>
        <taxon>Lactobacillales</taxon>
        <taxon>Lactobacillaceae</taxon>
        <taxon>Apilactobacillus</taxon>
    </lineage>
</organism>
<dbReference type="Proteomes" id="UP001438112">
    <property type="component" value="Unassembled WGS sequence"/>
</dbReference>
<accession>A0ABP9ZHX6</accession>